<evidence type="ECO:0000313" key="3">
    <source>
        <dbReference type="Proteomes" id="UP000666369"/>
    </source>
</evidence>
<evidence type="ECO:0000259" key="1">
    <source>
        <dbReference type="Pfam" id="PF05076"/>
    </source>
</evidence>
<name>A0ABX0FN82_9BURK</name>
<dbReference type="RefSeq" id="WP_166105670.1">
    <property type="nucleotide sequence ID" value="NZ_JAADJT010000008.1"/>
</dbReference>
<gene>
    <name evidence="2" type="ORF">GW587_17690</name>
</gene>
<reference evidence="3" key="1">
    <citation type="submission" date="2023-07" db="EMBL/GenBank/DDBJ databases">
        <title>Duganella aceri sp. nov., isolated from tree sap.</title>
        <authorList>
            <person name="Kim I.S."/>
        </authorList>
    </citation>
    <scope>NUCLEOTIDE SEQUENCE [LARGE SCALE GENOMIC DNA]</scope>
    <source>
        <strain evidence="3">SAP-35</strain>
    </source>
</reference>
<organism evidence="2 3">
    <name type="scientific">Duganella aceris</name>
    <dbReference type="NCBI Taxonomy" id="2703883"/>
    <lineage>
        <taxon>Bacteria</taxon>
        <taxon>Pseudomonadati</taxon>
        <taxon>Pseudomonadota</taxon>
        <taxon>Betaproteobacteria</taxon>
        <taxon>Burkholderiales</taxon>
        <taxon>Oxalobacteraceae</taxon>
        <taxon>Telluria group</taxon>
        <taxon>Duganella</taxon>
    </lineage>
</organism>
<sequence length="184" mass="21116">MEYKFEQAWLEALEQRFGVPAQIAEVALENRPRMLIYYFPDFPEKDMLTAVTAGLSNAEHPVWKHGKPELSFTLKTKDTGWGSAAAYIAQSFYGDSPFNYQASFKLDVPMSKDSAMNACFVYRPQFMDDEQIKFELPDRTIYLAGLFPMYDEEVAMYEAKGLKEFWNTPGFHPYDPTRASIAGK</sequence>
<dbReference type="Proteomes" id="UP000666369">
    <property type="component" value="Unassembled WGS sequence"/>
</dbReference>
<dbReference type="Pfam" id="PF05076">
    <property type="entry name" value="SUFU"/>
    <property type="match status" value="1"/>
</dbReference>
<feature type="domain" description="Suppressor of fused-like" evidence="1">
    <location>
        <begin position="34"/>
        <end position="167"/>
    </location>
</feature>
<proteinExistence type="predicted"/>
<comment type="caution">
    <text evidence="2">The sequence shown here is derived from an EMBL/GenBank/DDBJ whole genome shotgun (WGS) entry which is preliminary data.</text>
</comment>
<dbReference type="EMBL" id="JAADJT010000008">
    <property type="protein sequence ID" value="NGZ86081.1"/>
    <property type="molecule type" value="Genomic_DNA"/>
</dbReference>
<keyword evidence="3" id="KW-1185">Reference proteome</keyword>
<accession>A0ABX0FN82</accession>
<protein>
    <submittedName>
        <fullName evidence="2">Suppressor of fused domain protein</fullName>
    </submittedName>
</protein>
<dbReference type="InterPro" id="IPR020941">
    <property type="entry name" value="SUFU-like_domain"/>
</dbReference>
<evidence type="ECO:0000313" key="2">
    <source>
        <dbReference type="EMBL" id="NGZ86081.1"/>
    </source>
</evidence>